<dbReference type="RefSeq" id="WP_202994687.1">
    <property type="nucleotide sequence ID" value="NZ_JAENHO010000008.1"/>
</dbReference>
<organism evidence="2 3">
    <name type="scientific">Paractinoplanes lichenicola</name>
    <dbReference type="NCBI Taxonomy" id="2802976"/>
    <lineage>
        <taxon>Bacteria</taxon>
        <taxon>Bacillati</taxon>
        <taxon>Actinomycetota</taxon>
        <taxon>Actinomycetes</taxon>
        <taxon>Micromonosporales</taxon>
        <taxon>Micromonosporaceae</taxon>
        <taxon>Paractinoplanes</taxon>
    </lineage>
</organism>
<keyword evidence="3" id="KW-1185">Reference proteome</keyword>
<protein>
    <submittedName>
        <fullName evidence="2">Protein phosphatase 2C domain-containing protein</fullName>
    </submittedName>
</protein>
<dbReference type="Proteomes" id="UP000598996">
    <property type="component" value="Unassembled WGS sequence"/>
</dbReference>
<accession>A0ABS1VUC4</accession>
<gene>
    <name evidence="2" type="ORF">JKJ07_27425</name>
</gene>
<dbReference type="EMBL" id="JAENHO010000008">
    <property type="protein sequence ID" value="MBL7258042.1"/>
    <property type="molecule type" value="Genomic_DNA"/>
</dbReference>
<evidence type="ECO:0000313" key="3">
    <source>
        <dbReference type="Proteomes" id="UP000598996"/>
    </source>
</evidence>
<dbReference type="InterPro" id="IPR036457">
    <property type="entry name" value="PPM-type-like_dom_sf"/>
</dbReference>
<comment type="caution">
    <text evidence="2">The sequence shown here is derived from an EMBL/GenBank/DDBJ whole genome shotgun (WGS) entry which is preliminary data.</text>
</comment>
<dbReference type="SUPFAM" id="SSF81606">
    <property type="entry name" value="PP2C-like"/>
    <property type="match status" value="1"/>
</dbReference>
<dbReference type="Gene3D" id="3.60.40.10">
    <property type="entry name" value="PPM-type phosphatase domain"/>
    <property type="match status" value="1"/>
</dbReference>
<name>A0ABS1VUC4_9ACTN</name>
<reference evidence="2 3" key="1">
    <citation type="submission" date="2021-01" db="EMBL/GenBank/DDBJ databases">
        <title>Actinoplanes sp. nov. LDG1-01 isolated from lichen.</title>
        <authorList>
            <person name="Saeng-In P."/>
            <person name="Phongsopitanun W."/>
            <person name="Kanchanasin P."/>
            <person name="Yuki M."/>
            <person name="Kudo T."/>
            <person name="Ohkuma M."/>
            <person name="Tanasupawat S."/>
        </authorList>
    </citation>
    <scope>NUCLEOTIDE SEQUENCE [LARGE SCALE GENOMIC DNA]</scope>
    <source>
        <strain evidence="2 3">LDG1-01</strain>
    </source>
</reference>
<sequence length="259" mass="26266">MIGRWTVLAGSATGGAHARAAAGSQDAHAVRETNGTLLVAVADGASSAACGAVGATLVVGLAVQVFAELLRAGPPRHAHGWTTLITTGGDRLIRRFDQAAAALSRAKADLATTVTVVLAHGAWVAVFAVGDGFVVARDRGGELDLLLAPPDATGREPGRTELLPSPRDGGRRLVANLPGLSGLAIGTDGLESMLIEYDRSRPVRAGAAFGRLFALTGDDDPAALDRLLAGRQVAGLTDDDRTLILAVSSAGESAVPGES</sequence>
<proteinExistence type="predicted"/>
<feature type="domain" description="PPM-type phosphatase" evidence="1">
    <location>
        <begin position="14"/>
        <end position="202"/>
    </location>
</feature>
<dbReference type="Pfam" id="PF13672">
    <property type="entry name" value="PP2C_2"/>
    <property type="match status" value="1"/>
</dbReference>
<dbReference type="InterPro" id="IPR001932">
    <property type="entry name" value="PPM-type_phosphatase-like_dom"/>
</dbReference>
<evidence type="ECO:0000259" key="1">
    <source>
        <dbReference type="Pfam" id="PF13672"/>
    </source>
</evidence>
<evidence type="ECO:0000313" key="2">
    <source>
        <dbReference type="EMBL" id="MBL7258042.1"/>
    </source>
</evidence>